<organism evidence="5 6">
    <name type="scientific">Drosophila suzukii</name>
    <name type="common">Spotted-wing drosophila fruit fly</name>
    <dbReference type="NCBI Taxonomy" id="28584"/>
    <lineage>
        <taxon>Eukaryota</taxon>
        <taxon>Metazoa</taxon>
        <taxon>Ecdysozoa</taxon>
        <taxon>Arthropoda</taxon>
        <taxon>Hexapoda</taxon>
        <taxon>Insecta</taxon>
        <taxon>Pterygota</taxon>
        <taxon>Neoptera</taxon>
        <taxon>Endopterygota</taxon>
        <taxon>Diptera</taxon>
        <taxon>Brachycera</taxon>
        <taxon>Muscomorpha</taxon>
        <taxon>Ephydroidea</taxon>
        <taxon>Drosophilidae</taxon>
        <taxon>Drosophila</taxon>
        <taxon>Sophophora</taxon>
    </lineage>
</organism>
<dbReference type="InterPro" id="IPR002181">
    <property type="entry name" value="Fibrinogen_a/b/g_C_dom"/>
</dbReference>
<feature type="domain" description="Fibrinogen C-terminal" evidence="4">
    <location>
        <begin position="233"/>
        <end position="445"/>
    </location>
</feature>
<dbReference type="Gene3D" id="3.90.215.10">
    <property type="entry name" value="Gamma Fibrinogen, chain A, domain 1"/>
    <property type="match status" value="1"/>
</dbReference>
<dbReference type="InterPro" id="IPR014716">
    <property type="entry name" value="Fibrinogen_a/b/g_C_1"/>
</dbReference>
<dbReference type="PANTHER" id="PTHR19143:SF327">
    <property type="entry name" value="FI21813P1-RELATED"/>
    <property type="match status" value="1"/>
</dbReference>
<dbReference type="GeneID" id="108016529"/>
<sequence>MNFAWLPICMALWLLKSQSFAGADPVNPQCNNYCVELLNPLMGHLQQLQQLSDSNAELKDTANTREMAIKDLQSQLTVAERELDSKEDVLAAQADKIKYQSEVLQLKEDTINKLTEKLSEVKAKFDVAGRQLSSNDAKIKDLTKQLSIQVEQIKDQRELVAKVNTLTEKENKLESRLASALSEIKVQEDVVDKKDALIKKQNADITTSKKEINGLSYKLKSISEELNEVTDDLLKSNGTDRCPSGGLGGIYKVKPRGLKHFAVPCNATGWMTIQRRFNGSVDFARSWQEYKNGFGNINGEFFLGLEKIHQMTAAVPHELYIKIGMFYGSTSYIHYDNFQIGSESESYALKSLGASEGPAGDSLSYNLNDKFSTYDRDNDKARGNCAVDHAGGWWYKACCISTLNGKYYSDGIKKDGPQGIQWGTWQNYNYNVSLTASEMMIRPKKV</sequence>
<dbReference type="PROSITE" id="PS00514">
    <property type="entry name" value="FIBRINOGEN_C_1"/>
    <property type="match status" value="1"/>
</dbReference>
<evidence type="ECO:0000313" key="5">
    <source>
        <dbReference type="Proteomes" id="UP001652628"/>
    </source>
</evidence>
<evidence type="ECO:0000256" key="3">
    <source>
        <dbReference type="SAM" id="SignalP"/>
    </source>
</evidence>
<protein>
    <submittedName>
        <fullName evidence="6">Fibrinogen-like protein A</fullName>
    </submittedName>
</protein>
<proteinExistence type="predicted"/>
<evidence type="ECO:0000259" key="4">
    <source>
        <dbReference type="PROSITE" id="PS51406"/>
    </source>
</evidence>
<dbReference type="AlphaFoldDB" id="A0AB39ZLV0"/>
<dbReference type="SMART" id="SM00186">
    <property type="entry name" value="FBG"/>
    <property type="match status" value="1"/>
</dbReference>
<dbReference type="Proteomes" id="UP001652628">
    <property type="component" value="Chromosome X"/>
</dbReference>
<dbReference type="InterPro" id="IPR036056">
    <property type="entry name" value="Fibrinogen-like_C"/>
</dbReference>
<keyword evidence="2" id="KW-0175">Coiled coil</keyword>
<keyword evidence="5" id="KW-1185">Reference proteome</keyword>
<dbReference type="PANTHER" id="PTHR19143">
    <property type="entry name" value="FIBRINOGEN/TENASCIN/ANGIOPOEITIN"/>
    <property type="match status" value="1"/>
</dbReference>
<feature type="chain" id="PRO_5046572579" evidence="3">
    <location>
        <begin position="24"/>
        <end position="446"/>
    </location>
</feature>
<dbReference type="SUPFAM" id="SSF56496">
    <property type="entry name" value="Fibrinogen C-terminal domain-like"/>
    <property type="match status" value="1"/>
</dbReference>
<accession>A0AB39ZLV0</accession>
<dbReference type="InterPro" id="IPR020837">
    <property type="entry name" value="Fibrinogen_CS"/>
</dbReference>
<name>A0AB39ZLV0_DROSZ</name>
<dbReference type="CDD" id="cd00087">
    <property type="entry name" value="FReD"/>
    <property type="match status" value="1"/>
</dbReference>
<evidence type="ECO:0000256" key="2">
    <source>
        <dbReference type="SAM" id="Coils"/>
    </source>
</evidence>
<dbReference type="RefSeq" id="XP_016938691.3">
    <property type="nucleotide sequence ID" value="XM_017083202.4"/>
</dbReference>
<evidence type="ECO:0000313" key="6">
    <source>
        <dbReference type="RefSeq" id="XP_016938691.3"/>
    </source>
</evidence>
<reference evidence="6" key="1">
    <citation type="submission" date="2025-08" db="UniProtKB">
        <authorList>
            <consortium name="RefSeq"/>
        </authorList>
    </citation>
    <scope>IDENTIFICATION</scope>
</reference>
<dbReference type="InterPro" id="IPR050373">
    <property type="entry name" value="Fibrinogen_C-term_domain"/>
</dbReference>
<feature type="coiled-coil region" evidence="2">
    <location>
        <begin position="41"/>
        <end position="183"/>
    </location>
</feature>
<evidence type="ECO:0000256" key="1">
    <source>
        <dbReference type="ARBA" id="ARBA00023157"/>
    </source>
</evidence>
<dbReference type="Pfam" id="PF00147">
    <property type="entry name" value="Fibrinogen_C"/>
    <property type="match status" value="1"/>
</dbReference>
<gene>
    <name evidence="6" type="primary">LOC108016529</name>
</gene>
<dbReference type="PROSITE" id="PS51406">
    <property type="entry name" value="FIBRINOGEN_C_2"/>
    <property type="match status" value="1"/>
</dbReference>
<keyword evidence="3" id="KW-0732">Signal</keyword>
<keyword evidence="1" id="KW-1015">Disulfide bond</keyword>
<dbReference type="GO" id="GO:0005615">
    <property type="term" value="C:extracellular space"/>
    <property type="evidence" value="ECO:0007669"/>
    <property type="project" value="TreeGrafter"/>
</dbReference>
<feature type="signal peptide" evidence="3">
    <location>
        <begin position="1"/>
        <end position="23"/>
    </location>
</feature>